<comment type="caution">
    <text evidence="3">The sequence shown here is derived from an EMBL/GenBank/DDBJ whole genome shotgun (WGS) entry which is preliminary data.</text>
</comment>
<feature type="chain" id="PRO_5045594697" evidence="2">
    <location>
        <begin position="25"/>
        <end position="404"/>
    </location>
</feature>
<name>A0ABQ9G8U1_9NEOP</name>
<accession>A0ABQ9G8U1</accession>
<protein>
    <submittedName>
        <fullName evidence="3">Uncharacterized protein</fullName>
    </submittedName>
</protein>
<gene>
    <name evidence="3" type="ORF">PR048_031704</name>
</gene>
<sequence length="404" mass="45717">MAARKPTAIMLLLFRSVFTPLGLRRHAHPIVTEVLFTPMQLLDVPMYDSRSEKKSLRDYSAQSPASQGSEVSCPWGFGTQQAEYICLPLATQLMSISNTTKPLLKMGLEKFLPVGRQALTLLTDRERAYTLSQRTQNCPLRRWKGREMQTEVILTGLRPFRDDFKTQSTREMDGDRRNSLVSAVQPTPVKDFLITPNGPPAVQYSIDQEFGSFPHSSLIYDSRRSARPNNRPTRTEEIGLDARAQSLEDIKLRARPGIENIQLAPQRHALAHSAKESTDEVDPGRGNILRVTGFPAGTRRSPSSLNMTWNETLEWSCAGMQGRGRRGIPRGRPAGKRRRPIRFPHAKIRERTRRISSPDRLVGRRRAPNHASCGVAKPLPWSLREPTITTLKRRRSSRTRAEEV</sequence>
<dbReference type="EMBL" id="JARBHB010000015">
    <property type="protein sequence ID" value="KAJ8867897.1"/>
    <property type="molecule type" value="Genomic_DNA"/>
</dbReference>
<evidence type="ECO:0000256" key="1">
    <source>
        <dbReference type="SAM" id="MobiDB-lite"/>
    </source>
</evidence>
<keyword evidence="2" id="KW-0732">Signal</keyword>
<reference evidence="3 4" key="1">
    <citation type="submission" date="2023-02" db="EMBL/GenBank/DDBJ databases">
        <title>LHISI_Scaffold_Assembly.</title>
        <authorList>
            <person name="Stuart O.P."/>
            <person name="Cleave R."/>
            <person name="Magrath M.J.L."/>
            <person name="Mikheyev A.S."/>
        </authorList>
    </citation>
    <scope>NUCLEOTIDE SEQUENCE [LARGE SCALE GENOMIC DNA]</scope>
    <source>
        <strain evidence="3">Daus_M_001</strain>
        <tissue evidence="3">Leg muscle</tissue>
    </source>
</reference>
<keyword evidence="4" id="KW-1185">Reference proteome</keyword>
<evidence type="ECO:0000313" key="4">
    <source>
        <dbReference type="Proteomes" id="UP001159363"/>
    </source>
</evidence>
<dbReference type="Proteomes" id="UP001159363">
    <property type="component" value="Chromosome 14"/>
</dbReference>
<feature type="signal peptide" evidence="2">
    <location>
        <begin position="1"/>
        <end position="24"/>
    </location>
</feature>
<organism evidence="3 4">
    <name type="scientific">Dryococelus australis</name>
    <dbReference type="NCBI Taxonomy" id="614101"/>
    <lineage>
        <taxon>Eukaryota</taxon>
        <taxon>Metazoa</taxon>
        <taxon>Ecdysozoa</taxon>
        <taxon>Arthropoda</taxon>
        <taxon>Hexapoda</taxon>
        <taxon>Insecta</taxon>
        <taxon>Pterygota</taxon>
        <taxon>Neoptera</taxon>
        <taxon>Polyneoptera</taxon>
        <taxon>Phasmatodea</taxon>
        <taxon>Verophasmatodea</taxon>
        <taxon>Anareolatae</taxon>
        <taxon>Phasmatidae</taxon>
        <taxon>Eurycanthinae</taxon>
        <taxon>Dryococelus</taxon>
    </lineage>
</organism>
<proteinExistence type="predicted"/>
<feature type="region of interest" description="Disordered" evidence="1">
    <location>
        <begin position="275"/>
        <end position="303"/>
    </location>
</feature>
<evidence type="ECO:0000256" key="2">
    <source>
        <dbReference type="SAM" id="SignalP"/>
    </source>
</evidence>
<evidence type="ECO:0000313" key="3">
    <source>
        <dbReference type="EMBL" id="KAJ8867897.1"/>
    </source>
</evidence>